<dbReference type="SUPFAM" id="SSF69279">
    <property type="entry name" value="Phage tail proteins"/>
    <property type="match status" value="1"/>
</dbReference>
<dbReference type="STRING" id="1220589.CD32_03785"/>
<evidence type="ECO:0000313" key="3">
    <source>
        <dbReference type="Proteomes" id="UP000030437"/>
    </source>
</evidence>
<feature type="domain" description="YqbQ/XkdQ" evidence="1">
    <location>
        <begin position="18"/>
        <end position="308"/>
    </location>
</feature>
<protein>
    <recommendedName>
        <fullName evidence="1">YqbQ/XkdQ domain-containing protein</fullName>
    </recommendedName>
</protein>
<evidence type="ECO:0000259" key="1">
    <source>
        <dbReference type="Pfam" id="PF24032"/>
    </source>
</evidence>
<keyword evidence="3" id="KW-1185">Reference proteome</keyword>
<dbReference type="eggNOG" id="COG4193">
    <property type="taxonomic scope" value="Bacteria"/>
</dbReference>
<comment type="caution">
    <text evidence="2">The sequence shown here is derived from an EMBL/GenBank/DDBJ whole genome shotgun (WGS) entry which is preliminary data.</text>
</comment>
<dbReference type="Proteomes" id="UP000030437">
    <property type="component" value="Unassembled WGS sequence"/>
</dbReference>
<gene>
    <name evidence="2" type="ORF">CD32_03785</name>
</gene>
<evidence type="ECO:0000313" key="2">
    <source>
        <dbReference type="EMBL" id="KGR87425.1"/>
    </source>
</evidence>
<dbReference type="EMBL" id="JPVP01000047">
    <property type="protein sequence ID" value="KGR87425.1"/>
    <property type="molecule type" value="Genomic_DNA"/>
</dbReference>
<accession>A0A0A3IVF0</accession>
<dbReference type="InterPro" id="IPR056937">
    <property type="entry name" value="YqbQ/XkdQ"/>
</dbReference>
<name>A0A0A3IVF0_9BACI</name>
<reference evidence="2 3" key="1">
    <citation type="submission" date="2014-02" db="EMBL/GenBank/DDBJ databases">
        <title>Draft genome sequence of Lysinibacillus odysseyi NBRC 100172.</title>
        <authorList>
            <person name="Zhang F."/>
            <person name="Wang G."/>
            <person name="Zhang L."/>
        </authorList>
    </citation>
    <scope>NUCLEOTIDE SEQUENCE [LARGE SCALE GENOMIC DNA]</scope>
    <source>
        <strain evidence="2 3">NBRC 100172</strain>
    </source>
</reference>
<dbReference type="Pfam" id="PF24032">
    <property type="entry name" value="YQBQ"/>
    <property type="match status" value="1"/>
</dbReference>
<organism evidence="2 3">
    <name type="scientific">Lysinibacillus odysseyi 34hs-1 = NBRC 100172</name>
    <dbReference type="NCBI Taxonomy" id="1220589"/>
    <lineage>
        <taxon>Bacteria</taxon>
        <taxon>Bacillati</taxon>
        <taxon>Bacillota</taxon>
        <taxon>Bacilli</taxon>
        <taxon>Bacillales</taxon>
        <taxon>Bacillaceae</taxon>
        <taxon>Lysinibacillus</taxon>
    </lineage>
</organism>
<proteinExistence type="predicted"/>
<sequence>MTINNMDITPFIESIGLSGDTTKFHRSLVLRMIATEDGRQRAFTFEEGDTITFKYDNVVRFVGIVFAYDISSDGSLSLTAHDSNAYLAKSTDALIFKNKKASDIIRILAADFGIPLGSVADTGYVIPYVRLSKLTLYSMMLKVLKITRNQTNKRFFIGNVNGKLTLTAGTSNTRYLFKDGENLISASYSRSIEATRTQAKVIGGTKGKETVVVVKDDAKRAKYGVLQAFEEMDEKATPSQVKQRAHALLKEQSEVAEQLQIHVLGVPEVDVGTPVYIVNKMTATNGAYYVTSINHTYAAGLHEMTLELTRTYELPDIDITAGD</sequence>
<dbReference type="AlphaFoldDB" id="A0A0A3IVF0"/>